<dbReference type="RefSeq" id="WP_114408608.1">
    <property type="nucleotide sequence ID" value="NZ_QOWE01000022.1"/>
</dbReference>
<proteinExistence type="predicted"/>
<reference evidence="1 2" key="1">
    <citation type="submission" date="2018-07" db="EMBL/GenBank/DDBJ databases">
        <title>Genome analysis of Larkinella rosea.</title>
        <authorList>
            <person name="Zhou Z."/>
            <person name="Wang G."/>
        </authorList>
    </citation>
    <scope>NUCLEOTIDE SEQUENCE [LARGE SCALE GENOMIC DNA]</scope>
    <source>
        <strain evidence="2">zzj9</strain>
    </source>
</reference>
<evidence type="ECO:0000313" key="1">
    <source>
        <dbReference type="EMBL" id="RCR67121.1"/>
    </source>
</evidence>
<dbReference type="EMBL" id="QOWE01000022">
    <property type="protein sequence ID" value="RCR67121.1"/>
    <property type="molecule type" value="Genomic_DNA"/>
</dbReference>
<organism evidence="1 2">
    <name type="scientific">Larkinella punicea</name>
    <dbReference type="NCBI Taxonomy" id="2315727"/>
    <lineage>
        <taxon>Bacteria</taxon>
        <taxon>Pseudomonadati</taxon>
        <taxon>Bacteroidota</taxon>
        <taxon>Cytophagia</taxon>
        <taxon>Cytophagales</taxon>
        <taxon>Spirosomataceae</taxon>
        <taxon>Larkinella</taxon>
    </lineage>
</organism>
<keyword evidence="2" id="KW-1185">Reference proteome</keyword>
<gene>
    <name evidence="1" type="ORF">DUE52_24020</name>
</gene>
<evidence type="ECO:0000313" key="2">
    <source>
        <dbReference type="Proteomes" id="UP000253383"/>
    </source>
</evidence>
<dbReference type="Proteomes" id="UP000253383">
    <property type="component" value="Unassembled WGS sequence"/>
</dbReference>
<dbReference type="AlphaFoldDB" id="A0A368JLU9"/>
<accession>A0A368JLU9</accession>
<sequence>MESPIKQAYIDYQEKLQALAQTIKAQVRENASLKAVQTALKITASMYYQRLKYPQNIPEQEIGALTKLVQNDTIAQLYKETIEFGQQLSESIAESLRNTDITVTFLCKKLGIDPSSYHRKQKDPRLWNQAEIERIAQVIETIERL</sequence>
<name>A0A368JLU9_9BACT</name>
<comment type="caution">
    <text evidence="1">The sequence shown here is derived from an EMBL/GenBank/DDBJ whole genome shotgun (WGS) entry which is preliminary data.</text>
</comment>
<dbReference type="OrthoDB" id="952142at2"/>
<protein>
    <submittedName>
        <fullName evidence="1">Uncharacterized protein</fullName>
    </submittedName>
</protein>